<dbReference type="EMBL" id="JAFMYU010000017">
    <property type="protein sequence ID" value="MBO0933143.1"/>
    <property type="molecule type" value="Genomic_DNA"/>
</dbReference>
<feature type="domain" description="MobA-like NTP transferase" evidence="1">
    <location>
        <begin position="8"/>
        <end position="169"/>
    </location>
</feature>
<dbReference type="PANTHER" id="PTHR43777:SF1">
    <property type="entry name" value="MOLYBDENUM COFACTOR CYTIDYLYLTRANSFERASE"/>
    <property type="match status" value="1"/>
</dbReference>
<comment type="caution">
    <text evidence="2">The sequence shown here is derived from an EMBL/GenBank/DDBJ whole genome shotgun (WGS) entry which is preliminary data.</text>
</comment>
<name>A0A939K148_9BACT</name>
<sequence>MTMTVGTLILAAGQSSRLGEPKQLLEQNGVPLVRRMAQMAIDLNAGPIVVVTGAHAEVVTEALHDLRVRHVLNPDWETGMASSLKIGVETLEKTFPEAILVLLTDQPHVSRTLLEQLIEQATSTHKAIIASQYGDVLGVPILFRPAFFDALKNLTGDTGARKLVQNHPDDVASVPFAEGVIDLDTPKDVAKWRNEL</sequence>
<dbReference type="InterPro" id="IPR029044">
    <property type="entry name" value="Nucleotide-diphossugar_trans"/>
</dbReference>
<dbReference type="Pfam" id="PF12804">
    <property type="entry name" value="NTP_transf_3"/>
    <property type="match status" value="1"/>
</dbReference>
<protein>
    <submittedName>
        <fullName evidence="2">Nucleotidyltransferase family protein</fullName>
    </submittedName>
</protein>
<dbReference type="InterPro" id="IPR025877">
    <property type="entry name" value="MobA-like_NTP_Trfase"/>
</dbReference>
<keyword evidence="3" id="KW-1185">Reference proteome</keyword>
<organism evidence="2 3">
    <name type="scientific">Fibrella aquatilis</name>
    <dbReference type="NCBI Taxonomy" id="2817059"/>
    <lineage>
        <taxon>Bacteria</taxon>
        <taxon>Pseudomonadati</taxon>
        <taxon>Bacteroidota</taxon>
        <taxon>Cytophagia</taxon>
        <taxon>Cytophagales</taxon>
        <taxon>Spirosomataceae</taxon>
        <taxon>Fibrella</taxon>
    </lineage>
</organism>
<dbReference type="Proteomes" id="UP000664795">
    <property type="component" value="Unassembled WGS sequence"/>
</dbReference>
<dbReference type="AlphaFoldDB" id="A0A939K148"/>
<proteinExistence type="predicted"/>
<dbReference type="PANTHER" id="PTHR43777">
    <property type="entry name" value="MOLYBDENUM COFACTOR CYTIDYLYLTRANSFERASE"/>
    <property type="match status" value="1"/>
</dbReference>
<gene>
    <name evidence="2" type="ORF">J2I48_19190</name>
</gene>
<dbReference type="GO" id="GO:0016779">
    <property type="term" value="F:nucleotidyltransferase activity"/>
    <property type="evidence" value="ECO:0007669"/>
    <property type="project" value="UniProtKB-ARBA"/>
</dbReference>
<dbReference type="SUPFAM" id="SSF53448">
    <property type="entry name" value="Nucleotide-diphospho-sugar transferases"/>
    <property type="match status" value="1"/>
</dbReference>
<evidence type="ECO:0000313" key="2">
    <source>
        <dbReference type="EMBL" id="MBO0933143.1"/>
    </source>
</evidence>
<evidence type="ECO:0000313" key="3">
    <source>
        <dbReference type="Proteomes" id="UP000664795"/>
    </source>
</evidence>
<evidence type="ECO:0000259" key="1">
    <source>
        <dbReference type="Pfam" id="PF12804"/>
    </source>
</evidence>
<reference evidence="2 3" key="1">
    <citation type="submission" date="2021-03" db="EMBL/GenBank/DDBJ databases">
        <title>Fibrella sp. HMF5036 genome sequencing and assembly.</title>
        <authorList>
            <person name="Kang H."/>
            <person name="Kim H."/>
            <person name="Bae S."/>
            <person name="Joh K."/>
        </authorList>
    </citation>
    <scope>NUCLEOTIDE SEQUENCE [LARGE SCALE GENOMIC DNA]</scope>
    <source>
        <strain evidence="2 3">HMF5036</strain>
    </source>
</reference>
<accession>A0A939K148</accession>
<dbReference type="CDD" id="cd04182">
    <property type="entry name" value="GT_2_like_f"/>
    <property type="match status" value="1"/>
</dbReference>
<dbReference type="Gene3D" id="3.90.550.10">
    <property type="entry name" value="Spore Coat Polysaccharide Biosynthesis Protein SpsA, Chain A"/>
    <property type="match status" value="1"/>
</dbReference>